<keyword evidence="5" id="KW-0949">S-adenosyl-L-methionine</keyword>
<evidence type="ECO:0000259" key="6">
    <source>
        <dbReference type="Pfam" id="PF00590"/>
    </source>
</evidence>
<dbReference type="Proteomes" id="UP000182680">
    <property type="component" value="Unassembled WGS sequence"/>
</dbReference>
<comment type="caution">
    <text evidence="7">The sequence shown here is derived from an EMBL/GenBank/DDBJ whole genome shotgun (WGS) entry which is preliminary data.</text>
</comment>
<dbReference type="RefSeq" id="WP_012625634.1">
    <property type="nucleotide sequence ID" value="NZ_FPIW01000002.1"/>
</dbReference>
<gene>
    <name evidence="7" type="ORF">SAMN02910291_00074</name>
</gene>
<reference evidence="8" key="1">
    <citation type="submission" date="2016-11" db="EMBL/GenBank/DDBJ databases">
        <authorList>
            <person name="Jaros S."/>
            <person name="Januszkiewicz K."/>
            <person name="Wedrychowicz H."/>
        </authorList>
    </citation>
    <scope>NUCLEOTIDE SEQUENCE [LARGE SCALE GENOMIC DNA]</scope>
    <source>
        <strain evidence="8">DSM 7057</strain>
    </source>
</reference>
<dbReference type="SUPFAM" id="SSF53790">
    <property type="entry name" value="Tetrapyrrole methylase"/>
    <property type="match status" value="1"/>
</dbReference>
<sequence>MTQAASLHVVGLGPGDAQCLTPQARAVLAQASCVVGYHLYMDMVPPELLEGKELISTGMRHETERCAAAVDAALAGRPTALVCSGDPGIYAMAGLALEILELRGLADTVPFGVVPGVPAVCAAAALLGAPLTHDFACVSLSDLLTPWETIVKRLTAALEADFVCVIYNPRSRGRPGHLDHALELARRFRAGECPVGLVRQAYRPGQSVSVHRLDAFDAAQVDMLSLLIIGNNESRSVGSYMLTPRGYARKRRL</sequence>
<protein>
    <submittedName>
        <fullName evidence="7">Precorrin-3B C17-methyltransferase</fullName>
    </submittedName>
</protein>
<dbReference type="InterPro" id="IPR014777">
    <property type="entry name" value="4pyrrole_Mease_sub1"/>
</dbReference>
<evidence type="ECO:0000256" key="1">
    <source>
        <dbReference type="ARBA" id="ARBA00004953"/>
    </source>
</evidence>
<dbReference type="PANTHER" id="PTHR47036">
    <property type="entry name" value="COBALT-FACTOR III C(17)-METHYLTRANSFERASE-RELATED"/>
    <property type="match status" value="1"/>
</dbReference>
<dbReference type="InterPro" id="IPR035996">
    <property type="entry name" value="4pyrrol_Methylase_sf"/>
</dbReference>
<feature type="domain" description="Tetrapyrrole methylase" evidence="6">
    <location>
        <begin position="7"/>
        <end position="214"/>
    </location>
</feature>
<dbReference type="NCBIfam" id="TIGR01466">
    <property type="entry name" value="cobJ_cbiH"/>
    <property type="match status" value="1"/>
</dbReference>
<comment type="pathway">
    <text evidence="1">Cofactor biosynthesis; adenosylcobalamin biosynthesis.</text>
</comment>
<dbReference type="Pfam" id="PF00590">
    <property type="entry name" value="TP_methylase"/>
    <property type="match status" value="1"/>
</dbReference>
<accession>A0AA94HQA3</accession>
<dbReference type="GO" id="GO:0009236">
    <property type="term" value="P:cobalamin biosynthetic process"/>
    <property type="evidence" value="ECO:0007669"/>
    <property type="project" value="UniProtKB-KW"/>
</dbReference>
<evidence type="ECO:0000256" key="3">
    <source>
        <dbReference type="ARBA" id="ARBA00022603"/>
    </source>
</evidence>
<evidence type="ECO:0000313" key="7">
    <source>
        <dbReference type="EMBL" id="SFW12215.1"/>
    </source>
</evidence>
<dbReference type="GO" id="GO:0032259">
    <property type="term" value="P:methylation"/>
    <property type="evidence" value="ECO:0007669"/>
    <property type="project" value="UniProtKB-KW"/>
</dbReference>
<evidence type="ECO:0000313" key="8">
    <source>
        <dbReference type="Proteomes" id="UP000182680"/>
    </source>
</evidence>
<dbReference type="Gene3D" id="3.30.950.10">
    <property type="entry name" value="Methyltransferase, Cobalt-precorrin-4 Transmethylase, Domain 2"/>
    <property type="match status" value="1"/>
</dbReference>
<dbReference type="InterPro" id="IPR006363">
    <property type="entry name" value="Cbl_synth_CobJ/CibH_dom"/>
</dbReference>
<organism evidence="7 8">
    <name type="scientific">Desulfovibrio desulfuricans</name>
    <dbReference type="NCBI Taxonomy" id="876"/>
    <lineage>
        <taxon>Bacteria</taxon>
        <taxon>Pseudomonadati</taxon>
        <taxon>Thermodesulfobacteriota</taxon>
        <taxon>Desulfovibrionia</taxon>
        <taxon>Desulfovibrionales</taxon>
        <taxon>Desulfovibrionaceae</taxon>
        <taxon>Desulfovibrio</taxon>
    </lineage>
</organism>
<evidence type="ECO:0000256" key="5">
    <source>
        <dbReference type="ARBA" id="ARBA00022691"/>
    </source>
</evidence>
<name>A0AA94HQA3_DESDE</name>
<dbReference type="CDD" id="cd11646">
    <property type="entry name" value="Precorrin_3B_C17_MT"/>
    <property type="match status" value="1"/>
</dbReference>
<dbReference type="OMA" id="VWDDRMV"/>
<evidence type="ECO:0000256" key="2">
    <source>
        <dbReference type="ARBA" id="ARBA00022573"/>
    </source>
</evidence>
<keyword evidence="3" id="KW-0489">Methyltransferase</keyword>
<dbReference type="PANTHER" id="PTHR47036:SF1">
    <property type="entry name" value="COBALT-FACTOR III C(17)-METHYLTRANSFERASE-RELATED"/>
    <property type="match status" value="1"/>
</dbReference>
<dbReference type="InterPro" id="IPR014776">
    <property type="entry name" value="4pyrrole_Mease_sub2"/>
</dbReference>
<dbReference type="Gene3D" id="3.40.1010.10">
    <property type="entry name" value="Cobalt-precorrin-4 Transmethylase, Domain 1"/>
    <property type="match status" value="1"/>
</dbReference>
<dbReference type="GO" id="GO:0008168">
    <property type="term" value="F:methyltransferase activity"/>
    <property type="evidence" value="ECO:0007669"/>
    <property type="project" value="UniProtKB-KW"/>
</dbReference>
<dbReference type="AlphaFoldDB" id="A0AA94HQA3"/>
<keyword evidence="2" id="KW-0169">Cobalamin biosynthesis</keyword>
<dbReference type="InterPro" id="IPR000878">
    <property type="entry name" value="4pyrrol_Mease"/>
</dbReference>
<dbReference type="InterPro" id="IPR051810">
    <property type="entry name" value="Precorrin_MeTrfase"/>
</dbReference>
<proteinExistence type="predicted"/>
<evidence type="ECO:0000256" key="4">
    <source>
        <dbReference type="ARBA" id="ARBA00022679"/>
    </source>
</evidence>
<dbReference type="EMBL" id="FPIW01000002">
    <property type="protein sequence ID" value="SFW12215.1"/>
    <property type="molecule type" value="Genomic_DNA"/>
</dbReference>
<keyword evidence="4" id="KW-0808">Transferase</keyword>